<dbReference type="Gene3D" id="3.40.50.300">
    <property type="entry name" value="P-loop containing nucleotide triphosphate hydrolases"/>
    <property type="match status" value="1"/>
</dbReference>
<dbReference type="GO" id="GO:0000287">
    <property type="term" value="F:magnesium ion binding"/>
    <property type="evidence" value="ECO:0007669"/>
    <property type="project" value="TreeGrafter"/>
</dbReference>
<dbReference type="InterPro" id="IPR036412">
    <property type="entry name" value="HAD-like_sf"/>
</dbReference>
<feature type="domain" description="Phosphoribosyltransferase" evidence="1">
    <location>
        <begin position="447"/>
        <end position="642"/>
    </location>
</feature>
<dbReference type="PANTHER" id="PTHR43344:SF20">
    <property type="entry name" value="URACIL PHOSPHORIBOSYLTRANSFERASE"/>
    <property type="match status" value="1"/>
</dbReference>
<dbReference type="GO" id="GO:0036424">
    <property type="term" value="F:L-phosphoserine phosphatase activity"/>
    <property type="evidence" value="ECO:0007669"/>
    <property type="project" value="TreeGrafter"/>
</dbReference>
<sequence>MLMRCLQQDLPSDSYSFYEGSEVLGGLVEGGIDAFKNLAPKEQATLRQRAIEQIREQCTLARRTGLVTGHLMFWSDGKGAPTPVHTDADLATFSHIIYLDAMAEEIAGRCTSDTSRSRMTHSLSVIEEWKEKEKSSLRDLCSRNKILYYTLTGATTSTKAKKLCLDFARHSPEYNVECAAQALNAIFEQDAGPVNASQTTLVFDADKTLAPFDTGRVFHDAIVRKFPTVDANFLKTLFGGPLGYSYYAFRQLVLTYDEKVTDGSFEELCFEVASAVNLYPEMMSLLKRAAITPHITAIVVTSGLKAIWEKVLELAKLDNVVQVIGGGRLCDGYIVNAAVKAHLVSRLRRTYQQYVWVFGDGPLDVLMMQEADQAIVVVGDEESRSRSMDSALEQALATAHMRVRQALLPCTVQPRLDLAQLPPCFLESERFIRELVLPRFELHDETDSGAAKLLATATRDANKSGPLLRGAHVQIGQFLAASVLTRVIGLEAYDIQHVQGGLTTGYRLQGEARTLVVAMMRGGEPLALGVSETFPRSAFLHARTSDDIKHTHLQYCDNVILCDSVVNNGNTMRDAIEHIRDLKRDIVILVLACVVQEGSIANGGLLREAAIRCGVKVVALRISNNRYTGKGSTDTGNRLFNTTFLQ</sequence>
<organism evidence="2 3">
    <name type="scientific">Hortaea werneckii</name>
    <name type="common">Black yeast</name>
    <name type="synonym">Cladosporium werneckii</name>
    <dbReference type="NCBI Taxonomy" id="91943"/>
    <lineage>
        <taxon>Eukaryota</taxon>
        <taxon>Fungi</taxon>
        <taxon>Dikarya</taxon>
        <taxon>Ascomycota</taxon>
        <taxon>Pezizomycotina</taxon>
        <taxon>Dothideomycetes</taxon>
        <taxon>Dothideomycetidae</taxon>
        <taxon>Mycosphaerellales</taxon>
        <taxon>Teratosphaeriaceae</taxon>
        <taxon>Hortaea</taxon>
    </lineage>
</organism>
<dbReference type="GO" id="GO:0005737">
    <property type="term" value="C:cytoplasm"/>
    <property type="evidence" value="ECO:0007669"/>
    <property type="project" value="TreeGrafter"/>
</dbReference>
<proteinExistence type="predicted"/>
<dbReference type="Gene3D" id="3.40.50.2020">
    <property type="match status" value="1"/>
</dbReference>
<evidence type="ECO:0000259" key="1">
    <source>
        <dbReference type="Pfam" id="PF14681"/>
    </source>
</evidence>
<comment type="caution">
    <text evidence="2">The sequence shown here is derived from an EMBL/GenBank/DDBJ whole genome shotgun (WGS) entry which is preliminary data.</text>
</comment>
<dbReference type="CDD" id="cd06223">
    <property type="entry name" value="PRTases_typeI"/>
    <property type="match status" value="1"/>
</dbReference>
<dbReference type="Pfam" id="PF13207">
    <property type="entry name" value="AAA_17"/>
    <property type="match status" value="1"/>
</dbReference>
<dbReference type="SUPFAM" id="SSF56784">
    <property type="entry name" value="HAD-like"/>
    <property type="match status" value="1"/>
</dbReference>
<dbReference type="Proteomes" id="UP000269276">
    <property type="component" value="Unassembled WGS sequence"/>
</dbReference>
<dbReference type="PANTHER" id="PTHR43344">
    <property type="entry name" value="PHOSPHOSERINE PHOSPHATASE"/>
    <property type="match status" value="1"/>
</dbReference>
<dbReference type="OrthoDB" id="5416609at2759"/>
<protein>
    <recommendedName>
        <fullName evidence="1">Phosphoribosyltransferase domain-containing protein</fullName>
    </recommendedName>
</protein>
<dbReference type="AlphaFoldDB" id="A0A3M7DX01"/>
<dbReference type="InterPro" id="IPR000836">
    <property type="entry name" value="PRTase_dom"/>
</dbReference>
<dbReference type="GO" id="GO:0006564">
    <property type="term" value="P:L-serine biosynthetic process"/>
    <property type="evidence" value="ECO:0007669"/>
    <property type="project" value="TreeGrafter"/>
</dbReference>
<dbReference type="InterPro" id="IPR050582">
    <property type="entry name" value="HAD-like_SerB"/>
</dbReference>
<dbReference type="EMBL" id="QWIP01000219">
    <property type="protein sequence ID" value="RMY68889.1"/>
    <property type="molecule type" value="Genomic_DNA"/>
</dbReference>
<dbReference type="Gene3D" id="3.40.50.1000">
    <property type="entry name" value="HAD superfamily/HAD-like"/>
    <property type="match status" value="1"/>
</dbReference>
<dbReference type="Pfam" id="PF14681">
    <property type="entry name" value="UPRTase"/>
    <property type="match status" value="1"/>
</dbReference>
<dbReference type="InterPro" id="IPR023214">
    <property type="entry name" value="HAD_sf"/>
</dbReference>
<evidence type="ECO:0000313" key="2">
    <source>
        <dbReference type="EMBL" id="RMY68889.1"/>
    </source>
</evidence>
<dbReference type="Pfam" id="PF12710">
    <property type="entry name" value="HAD"/>
    <property type="match status" value="1"/>
</dbReference>
<gene>
    <name evidence="2" type="ORF">D0863_06814</name>
</gene>
<dbReference type="InterPro" id="IPR027417">
    <property type="entry name" value="P-loop_NTPase"/>
</dbReference>
<reference evidence="2 3" key="1">
    <citation type="journal article" date="2018" name="BMC Genomics">
        <title>Genomic evidence for intraspecific hybridization in a clonal and extremely halotolerant yeast.</title>
        <authorList>
            <person name="Gostincar C."/>
            <person name="Stajich J.E."/>
            <person name="Zupancic J."/>
            <person name="Zalar P."/>
            <person name="Gunde-Cimerman N."/>
        </authorList>
    </citation>
    <scope>NUCLEOTIDE SEQUENCE [LARGE SCALE GENOMIC DNA]</scope>
    <source>
        <strain evidence="2 3">EXF-2682</strain>
    </source>
</reference>
<evidence type="ECO:0000313" key="3">
    <source>
        <dbReference type="Proteomes" id="UP000269276"/>
    </source>
</evidence>
<dbReference type="SUPFAM" id="SSF53271">
    <property type="entry name" value="PRTase-like"/>
    <property type="match status" value="1"/>
</dbReference>
<name>A0A3M7DX01_HORWE</name>
<accession>A0A3M7DX01</accession>
<dbReference type="InterPro" id="IPR029057">
    <property type="entry name" value="PRTase-like"/>
</dbReference>